<evidence type="ECO:0000259" key="1">
    <source>
        <dbReference type="PROSITE" id="PS50942"/>
    </source>
</evidence>
<dbReference type="Proteomes" id="UP000694562">
    <property type="component" value="Unplaced"/>
</dbReference>
<dbReference type="InterPro" id="IPR013809">
    <property type="entry name" value="ENTH"/>
</dbReference>
<dbReference type="InterPro" id="IPR008942">
    <property type="entry name" value="ENTH_VHS"/>
</dbReference>
<evidence type="ECO:0000313" key="2">
    <source>
        <dbReference type="Ensembl" id="ENSFTIP00000022597.1"/>
    </source>
</evidence>
<protein>
    <recommendedName>
        <fullName evidence="1">ENTH domain-containing protein</fullName>
    </recommendedName>
</protein>
<dbReference type="Ensembl" id="ENSFTIT00000023524.1">
    <property type="protein sequence ID" value="ENSFTIP00000022597.1"/>
    <property type="gene ID" value="ENSFTIG00000014565.1"/>
</dbReference>
<dbReference type="Gene3D" id="1.25.40.90">
    <property type="match status" value="1"/>
</dbReference>
<dbReference type="AlphaFoldDB" id="A0A8C4V4Q6"/>
<feature type="domain" description="ENTH" evidence="1">
    <location>
        <begin position="10"/>
        <end position="38"/>
    </location>
</feature>
<accession>A0A8C4V4Q6</accession>
<keyword evidence="3" id="KW-1185">Reference proteome</keyword>
<dbReference type="PROSITE" id="PS50942">
    <property type="entry name" value="ENTH"/>
    <property type="match status" value="1"/>
</dbReference>
<proteinExistence type="predicted"/>
<dbReference type="SUPFAM" id="SSF48464">
    <property type="entry name" value="ENTH/VHS domain"/>
    <property type="match status" value="1"/>
</dbReference>
<reference evidence="2" key="2">
    <citation type="submission" date="2025-09" db="UniProtKB">
        <authorList>
            <consortium name="Ensembl"/>
        </authorList>
    </citation>
    <scope>IDENTIFICATION</scope>
</reference>
<organism evidence="2 3">
    <name type="scientific">Falco tinnunculus</name>
    <name type="common">Common kestrel</name>
    <dbReference type="NCBI Taxonomy" id="100819"/>
    <lineage>
        <taxon>Eukaryota</taxon>
        <taxon>Metazoa</taxon>
        <taxon>Chordata</taxon>
        <taxon>Craniata</taxon>
        <taxon>Vertebrata</taxon>
        <taxon>Euteleostomi</taxon>
        <taxon>Archelosauria</taxon>
        <taxon>Archosauria</taxon>
        <taxon>Dinosauria</taxon>
        <taxon>Saurischia</taxon>
        <taxon>Theropoda</taxon>
        <taxon>Coelurosauria</taxon>
        <taxon>Aves</taxon>
        <taxon>Neognathae</taxon>
        <taxon>Neoaves</taxon>
        <taxon>Telluraves</taxon>
        <taxon>Australaves</taxon>
        <taxon>Falconiformes</taxon>
        <taxon>Falconidae</taxon>
        <taxon>Falco</taxon>
    </lineage>
</organism>
<name>A0A8C4V4Q6_FALTI</name>
<sequence length="38" mass="4334">MTSALRHMKNFMKNYSDAKLKVRKATSNHSWGPPSSLI</sequence>
<reference evidence="2" key="1">
    <citation type="submission" date="2025-08" db="UniProtKB">
        <authorList>
            <consortium name="Ensembl"/>
        </authorList>
    </citation>
    <scope>IDENTIFICATION</scope>
</reference>
<dbReference type="OrthoDB" id="4033880at2759"/>
<evidence type="ECO:0000313" key="3">
    <source>
        <dbReference type="Proteomes" id="UP000694562"/>
    </source>
</evidence>